<accession>A0A0U9HJ49</accession>
<organism evidence="2 3">
    <name type="scientific">Klebsormidium nitens</name>
    <name type="common">Green alga</name>
    <name type="synonym">Ulothrix nitens</name>
    <dbReference type="NCBI Taxonomy" id="105231"/>
    <lineage>
        <taxon>Eukaryota</taxon>
        <taxon>Viridiplantae</taxon>
        <taxon>Streptophyta</taxon>
        <taxon>Klebsormidiophyceae</taxon>
        <taxon>Klebsormidiales</taxon>
        <taxon>Klebsormidiaceae</taxon>
        <taxon>Klebsormidium</taxon>
    </lineage>
</organism>
<proteinExistence type="predicted"/>
<evidence type="ECO:0000313" key="2">
    <source>
        <dbReference type="EMBL" id="GAQ81007.1"/>
    </source>
</evidence>
<feature type="region of interest" description="Disordered" evidence="1">
    <location>
        <begin position="339"/>
        <end position="362"/>
    </location>
</feature>
<name>A0A0U9HJ49_KLENI</name>
<dbReference type="AlphaFoldDB" id="A0A0U9HJ49"/>
<dbReference type="Proteomes" id="UP000054558">
    <property type="component" value="Unassembled WGS sequence"/>
</dbReference>
<protein>
    <submittedName>
        <fullName evidence="2">Uncharacterized protein</fullName>
    </submittedName>
</protein>
<evidence type="ECO:0000313" key="3">
    <source>
        <dbReference type="Proteomes" id="UP000054558"/>
    </source>
</evidence>
<dbReference type="EMBL" id="DF237017">
    <property type="protein sequence ID" value="GAQ81007.1"/>
    <property type="molecule type" value="Genomic_DNA"/>
</dbReference>
<gene>
    <name evidence="2" type="ORF">KFL_000680240</name>
</gene>
<reference evidence="2 3" key="1">
    <citation type="journal article" date="2014" name="Nat. Commun.">
        <title>Klebsormidium flaccidum genome reveals primary factors for plant terrestrial adaptation.</title>
        <authorList>
            <person name="Hori K."/>
            <person name="Maruyama F."/>
            <person name="Fujisawa T."/>
            <person name="Togashi T."/>
            <person name="Yamamoto N."/>
            <person name="Seo M."/>
            <person name="Sato S."/>
            <person name="Yamada T."/>
            <person name="Mori H."/>
            <person name="Tajima N."/>
            <person name="Moriyama T."/>
            <person name="Ikeuchi M."/>
            <person name="Watanabe M."/>
            <person name="Wada H."/>
            <person name="Kobayashi K."/>
            <person name="Saito M."/>
            <person name="Masuda T."/>
            <person name="Sasaki-Sekimoto Y."/>
            <person name="Mashiguchi K."/>
            <person name="Awai K."/>
            <person name="Shimojima M."/>
            <person name="Masuda S."/>
            <person name="Iwai M."/>
            <person name="Nobusawa T."/>
            <person name="Narise T."/>
            <person name="Kondo S."/>
            <person name="Saito H."/>
            <person name="Sato R."/>
            <person name="Murakawa M."/>
            <person name="Ihara Y."/>
            <person name="Oshima-Yamada Y."/>
            <person name="Ohtaka K."/>
            <person name="Satoh M."/>
            <person name="Sonobe K."/>
            <person name="Ishii M."/>
            <person name="Ohtani R."/>
            <person name="Kanamori-Sato M."/>
            <person name="Honoki R."/>
            <person name="Miyazaki D."/>
            <person name="Mochizuki H."/>
            <person name="Umetsu J."/>
            <person name="Higashi K."/>
            <person name="Shibata D."/>
            <person name="Kamiya Y."/>
            <person name="Sato N."/>
            <person name="Nakamura Y."/>
            <person name="Tabata S."/>
            <person name="Ida S."/>
            <person name="Kurokawa K."/>
            <person name="Ohta H."/>
        </authorList>
    </citation>
    <scope>NUCLEOTIDE SEQUENCE [LARGE SCALE GENOMIC DNA]</scope>
    <source>
        <strain evidence="2 3">NIES-2285</strain>
    </source>
</reference>
<sequence>MAGRLDMEQIVQKLKSERGEEITEALQTLIAYESDSTRLKERRILQELTLIENGRVYVKLLKQMFCCPPDKDAKEEQERLGFTELDGAHLRGSSTRALLHMARSKVVADFLTAHSGAKEMLHNVLLTILEQKIISKMDQGSSSVDLHLVLDVFLGLVSFVRTSREFRSIIISRGEIIQAAKWIFSPGFSAMADPAAEVFFLRETIALFLSMVSRYPETHDWLIDQGIVELASQMYKMQEKTPGESGDRIKRHIPLFFSNIIWQENGRRRLRETGAFSKLSEISALIQKAHRFVPLWMLFEKVLRDGEDSWLGEPVILKMLGKMLKKEIGDAAQEASESSLAYAQGGMPSAGQQPGQIPLDLR</sequence>
<evidence type="ECO:0000256" key="1">
    <source>
        <dbReference type="SAM" id="MobiDB-lite"/>
    </source>
</evidence>
<keyword evidence="3" id="KW-1185">Reference proteome</keyword>